<dbReference type="GO" id="GO:0050660">
    <property type="term" value="F:flavin adenine dinucleotide binding"/>
    <property type="evidence" value="ECO:0007669"/>
    <property type="project" value="InterPro"/>
</dbReference>
<dbReference type="GO" id="GO:0005886">
    <property type="term" value="C:plasma membrane"/>
    <property type="evidence" value="ECO:0007669"/>
    <property type="project" value="TreeGrafter"/>
</dbReference>
<evidence type="ECO:0000256" key="3">
    <source>
        <dbReference type="ARBA" id="ARBA00022630"/>
    </source>
</evidence>
<evidence type="ECO:0000259" key="8">
    <source>
        <dbReference type="Pfam" id="PF02770"/>
    </source>
</evidence>
<evidence type="ECO:0000256" key="4">
    <source>
        <dbReference type="ARBA" id="ARBA00022827"/>
    </source>
</evidence>
<evidence type="ECO:0000313" key="11">
    <source>
        <dbReference type="Proteomes" id="UP000466906"/>
    </source>
</evidence>
<dbReference type="Proteomes" id="UP000466906">
    <property type="component" value="Chromosome"/>
</dbReference>
<dbReference type="Pfam" id="PF00441">
    <property type="entry name" value="Acyl-CoA_dh_1"/>
    <property type="match status" value="1"/>
</dbReference>
<dbReference type="Gene3D" id="1.20.140.10">
    <property type="entry name" value="Butyryl-CoA Dehydrogenase, subunit A, domain 3"/>
    <property type="match status" value="1"/>
</dbReference>
<dbReference type="PANTHER" id="PTHR43292">
    <property type="entry name" value="ACYL-COA DEHYDROGENASE"/>
    <property type="match status" value="1"/>
</dbReference>
<evidence type="ECO:0000256" key="1">
    <source>
        <dbReference type="ARBA" id="ARBA00001974"/>
    </source>
</evidence>
<sequence>MTMDLDFTPDQIEFRDQVRTWLDENKPTEPRPRDDAGIREYDLAWQRTQWEGGWAGIAWPTEYGGKGLTLLQQLIWYEEYAARGFPGIDACFVGLSHAGPTLITRATDEQKLFHLPRILRGEVLWCQGFSEPDAGSDLAALRTKAVIDGDELVVSGQKLWTSFATVSDYQELLVRTDNTGSKHSGITWVICDMSTPGIDIRPIETIEGGAEFCEVFYDDVRIPLSNVVGEVGAGWSVAMATLSFERGTAFTANQVRLAKIIEDLIDYARDHVGPDGRRPAIADDEIARRLAHARASVASLRALTYTNICEALKTETPGPRGSIVKLMYAELAKEIGKLAMDVIGPASSRHSSRWDIDGWAGYYYYSFSQAIGGGTSEIQRNIVGERVLGLPR</sequence>
<dbReference type="InterPro" id="IPR009100">
    <property type="entry name" value="AcylCoA_DH/oxidase_NM_dom_sf"/>
</dbReference>
<dbReference type="PANTHER" id="PTHR43292:SF3">
    <property type="entry name" value="ACYL-COA DEHYDROGENASE FADE29"/>
    <property type="match status" value="1"/>
</dbReference>
<evidence type="ECO:0000259" key="7">
    <source>
        <dbReference type="Pfam" id="PF00441"/>
    </source>
</evidence>
<dbReference type="InterPro" id="IPR046373">
    <property type="entry name" value="Acyl-CoA_Oxase/DH_mid-dom_sf"/>
</dbReference>
<dbReference type="InterPro" id="IPR036250">
    <property type="entry name" value="AcylCo_DH-like_C"/>
</dbReference>
<dbReference type="EMBL" id="AP022565">
    <property type="protein sequence ID" value="BBX27015.1"/>
    <property type="molecule type" value="Genomic_DNA"/>
</dbReference>
<accession>A0A6N4USW5</accession>
<dbReference type="InterPro" id="IPR006091">
    <property type="entry name" value="Acyl-CoA_Oxase/DH_mid-dom"/>
</dbReference>
<dbReference type="GO" id="GO:0016627">
    <property type="term" value="F:oxidoreductase activity, acting on the CH-CH group of donors"/>
    <property type="evidence" value="ECO:0007669"/>
    <property type="project" value="InterPro"/>
</dbReference>
<dbReference type="InterPro" id="IPR052161">
    <property type="entry name" value="Mycobact_Acyl-CoA_DH"/>
</dbReference>
<dbReference type="Pfam" id="PF02770">
    <property type="entry name" value="Acyl-CoA_dh_M"/>
    <property type="match status" value="1"/>
</dbReference>
<evidence type="ECO:0000259" key="9">
    <source>
        <dbReference type="Pfam" id="PF02771"/>
    </source>
</evidence>
<dbReference type="FunFam" id="2.40.110.10:FF:000011">
    <property type="entry name" value="Acyl-CoA dehydrogenase FadE34"/>
    <property type="match status" value="1"/>
</dbReference>
<dbReference type="Pfam" id="PF02771">
    <property type="entry name" value="Acyl-CoA_dh_N"/>
    <property type="match status" value="1"/>
</dbReference>
<evidence type="ECO:0000313" key="10">
    <source>
        <dbReference type="EMBL" id="BBX27015.1"/>
    </source>
</evidence>
<name>A0A6N4USW5_9MYCO</name>
<feature type="domain" description="Acyl-CoA oxidase/dehydrogenase middle" evidence="8">
    <location>
        <begin position="126"/>
        <end position="220"/>
    </location>
</feature>
<feature type="domain" description="Acyl-CoA dehydrogenase/oxidase C-terminal" evidence="7">
    <location>
        <begin position="232"/>
        <end position="388"/>
    </location>
</feature>
<dbReference type="InterPro" id="IPR013786">
    <property type="entry name" value="AcylCoA_DH/ox_N"/>
</dbReference>
<dbReference type="InterPro" id="IPR037069">
    <property type="entry name" value="AcylCoA_DH/ox_N_sf"/>
</dbReference>
<evidence type="ECO:0000256" key="5">
    <source>
        <dbReference type="ARBA" id="ARBA00023002"/>
    </source>
</evidence>
<evidence type="ECO:0000256" key="2">
    <source>
        <dbReference type="ARBA" id="ARBA00009347"/>
    </source>
</evidence>
<keyword evidence="11" id="KW-1185">Reference proteome</keyword>
<reference evidence="10 11" key="1">
    <citation type="journal article" date="2019" name="Emerg. Microbes Infect.">
        <title>Comprehensive subspecies identification of 175 nontuberculous mycobacteria species based on 7547 genomic profiles.</title>
        <authorList>
            <person name="Matsumoto Y."/>
            <person name="Kinjo T."/>
            <person name="Motooka D."/>
            <person name="Nabeya D."/>
            <person name="Jung N."/>
            <person name="Uechi K."/>
            <person name="Horii T."/>
            <person name="Iida T."/>
            <person name="Fujita J."/>
            <person name="Nakamura S."/>
        </authorList>
    </citation>
    <scope>NUCLEOTIDE SEQUENCE [LARGE SCALE GENOMIC DNA]</scope>
    <source>
        <strain evidence="10 11">JCM 12272</strain>
    </source>
</reference>
<dbReference type="Gene3D" id="2.40.110.10">
    <property type="entry name" value="Butyryl-CoA Dehydrogenase, subunit A, domain 2"/>
    <property type="match status" value="1"/>
</dbReference>
<dbReference type="KEGG" id="malv:MALV_21400"/>
<keyword evidence="5 6" id="KW-0560">Oxidoreductase</keyword>
<proteinExistence type="inferred from homology"/>
<dbReference type="SUPFAM" id="SSF47203">
    <property type="entry name" value="Acyl-CoA dehydrogenase C-terminal domain-like"/>
    <property type="match status" value="1"/>
</dbReference>
<dbReference type="InterPro" id="IPR009075">
    <property type="entry name" value="AcylCo_DH/oxidase_C"/>
</dbReference>
<feature type="domain" description="Acyl-CoA dehydrogenase/oxidase N-terminal" evidence="9">
    <location>
        <begin position="8"/>
        <end position="122"/>
    </location>
</feature>
<organism evidence="10 11">
    <name type="scientific">Mycolicibacterium alvei</name>
    <dbReference type="NCBI Taxonomy" id="67081"/>
    <lineage>
        <taxon>Bacteria</taxon>
        <taxon>Bacillati</taxon>
        <taxon>Actinomycetota</taxon>
        <taxon>Actinomycetes</taxon>
        <taxon>Mycobacteriales</taxon>
        <taxon>Mycobacteriaceae</taxon>
        <taxon>Mycolicibacterium</taxon>
    </lineage>
</organism>
<evidence type="ECO:0000256" key="6">
    <source>
        <dbReference type="RuleBase" id="RU362125"/>
    </source>
</evidence>
<dbReference type="SUPFAM" id="SSF56645">
    <property type="entry name" value="Acyl-CoA dehydrogenase NM domain-like"/>
    <property type="match status" value="1"/>
</dbReference>
<dbReference type="Gene3D" id="1.10.540.10">
    <property type="entry name" value="Acyl-CoA dehydrogenase/oxidase, N-terminal domain"/>
    <property type="match status" value="1"/>
</dbReference>
<protein>
    <submittedName>
        <fullName evidence="10">Acyl-CoA dehydrogenase</fullName>
    </submittedName>
</protein>
<comment type="cofactor">
    <cofactor evidence="1 6">
        <name>FAD</name>
        <dbReference type="ChEBI" id="CHEBI:57692"/>
    </cofactor>
</comment>
<comment type="similarity">
    <text evidence="2 6">Belongs to the acyl-CoA dehydrogenase family.</text>
</comment>
<gene>
    <name evidence="10" type="ORF">MALV_21400</name>
</gene>
<keyword evidence="3 6" id="KW-0285">Flavoprotein</keyword>
<keyword evidence="4 6" id="KW-0274">FAD</keyword>
<dbReference type="AlphaFoldDB" id="A0A6N4USW5"/>